<dbReference type="RefSeq" id="WP_201857628.1">
    <property type="nucleotide sequence ID" value="NZ_JAERRG010000038.1"/>
</dbReference>
<feature type="domain" description="ABC transmembrane type-1" evidence="8">
    <location>
        <begin position="86"/>
        <end position="297"/>
    </location>
</feature>
<dbReference type="InterPro" id="IPR000515">
    <property type="entry name" value="MetI-like"/>
</dbReference>
<dbReference type="EMBL" id="JAERRG010000038">
    <property type="protein sequence ID" value="MBL1119851.1"/>
    <property type="molecule type" value="Genomic_DNA"/>
</dbReference>
<dbReference type="SUPFAM" id="SSF161098">
    <property type="entry name" value="MetI-like"/>
    <property type="match status" value="1"/>
</dbReference>
<evidence type="ECO:0000256" key="3">
    <source>
        <dbReference type="ARBA" id="ARBA00022475"/>
    </source>
</evidence>
<evidence type="ECO:0000256" key="4">
    <source>
        <dbReference type="ARBA" id="ARBA00022692"/>
    </source>
</evidence>
<dbReference type="Gene3D" id="1.10.3720.10">
    <property type="entry name" value="MetI-like"/>
    <property type="match status" value="1"/>
</dbReference>
<feature type="transmembrane region" description="Helical" evidence="7">
    <location>
        <begin position="28"/>
        <end position="56"/>
    </location>
</feature>
<dbReference type="InterPro" id="IPR051393">
    <property type="entry name" value="ABC_transporter_permease"/>
</dbReference>
<keyword evidence="10" id="KW-1185">Reference proteome</keyword>
<dbReference type="PANTHER" id="PTHR30193">
    <property type="entry name" value="ABC TRANSPORTER PERMEASE PROTEIN"/>
    <property type="match status" value="1"/>
</dbReference>
<organism evidence="9 10">
    <name type="scientific">Streptomyces endocoffeicus</name>
    <dbReference type="NCBI Taxonomy" id="2898945"/>
    <lineage>
        <taxon>Bacteria</taxon>
        <taxon>Bacillati</taxon>
        <taxon>Actinomycetota</taxon>
        <taxon>Actinomycetes</taxon>
        <taxon>Kitasatosporales</taxon>
        <taxon>Streptomycetaceae</taxon>
        <taxon>Streptomyces</taxon>
    </lineage>
</organism>
<keyword evidence="6 7" id="KW-0472">Membrane</keyword>
<keyword evidence="4 7" id="KW-0812">Transmembrane</keyword>
<feature type="transmembrane region" description="Helical" evidence="7">
    <location>
        <begin position="123"/>
        <end position="143"/>
    </location>
</feature>
<protein>
    <submittedName>
        <fullName evidence="9">Sugar ABC transporter permease</fullName>
    </submittedName>
</protein>
<proteinExistence type="inferred from homology"/>
<evidence type="ECO:0000256" key="7">
    <source>
        <dbReference type="RuleBase" id="RU363032"/>
    </source>
</evidence>
<keyword evidence="2 7" id="KW-0813">Transport</keyword>
<feature type="transmembrane region" description="Helical" evidence="7">
    <location>
        <begin position="170"/>
        <end position="192"/>
    </location>
</feature>
<evidence type="ECO:0000256" key="2">
    <source>
        <dbReference type="ARBA" id="ARBA00022448"/>
    </source>
</evidence>
<evidence type="ECO:0000313" key="9">
    <source>
        <dbReference type="EMBL" id="MBL1119851.1"/>
    </source>
</evidence>
<dbReference type="InterPro" id="IPR035906">
    <property type="entry name" value="MetI-like_sf"/>
</dbReference>
<dbReference type="PROSITE" id="PS50928">
    <property type="entry name" value="ABC_TM1"/>
    <property type="match status" value="1"/>
</dbReference>
<sequence length="311" mass="33660">MTLSLHQSAGGAPAGALHTASFRKRVGAYVLCGPFLLFLGVFSVLPAASALVLALFNWPLAGGGARFTGLDSFRQVLDSEELRQALINTLLYSLFTVPAVTVLGLLIALTIHSVRRGKVFWRTVYFLPFASTLAAMSIVWKWMFYPERGLIDSTVGQLFGVTNWLSDSSLALPAVALVGVWHQLGYAVVLFLSGLANVPTAHLEAARLDGANAWHRFWHVQWPALGPTTVFAVVISTISALRVYDTVALMTEGGPIGSTTTLSYELYRRGVFYQDISGGAVISIVLLVTVMLVTLVQMRSFGRRLSKAGAR</sequence>
<evidence type="ECO:0000259" key="8">
    <source>
        <dbReference type="PROSITE" id="PS50928"/>
    </source>
</evidence>
<evidence type="ECO:0000313" key="10">
    <source>
        <dbReference type="Proteomes" id="UP000621510"/>
    </source>
</evidence>
<keyword evidence="5 7" id="KW-1133">Transmembrane helix</keyword>
<feature type="transmembrane region" description="Helical" evidence="7">
    <location>
        <begin position="224"/>
        <end position="244"/>
    </location>
</feature>
<comment type="caution">
    <text evidence="9">The sequence shown here is derived from an EMBL/GenBank/DDBJ whole genome shotgun (WGS) entry which is preliminary data.</text>
</comment>
<feature type="transmembrane region" description="Helical" evidence="7">
    <location>
        <begin position="90"/>
        <end position="111"/>
    </location>
</feature>
<comment type="similarity">
    <text evidence="7">Belongs to the binding-protein-dependent transport system permease family.</text>
</comment>
<name>A0ABS1Q593_9ACTN</name>
<feature type="transmembrane region" description="Helical" evidence="7">
    <location>
        <begin position="276"/>
        <end position="296"/>
    </location>
</feature>
<reference evidence="9 10" key="1">
    <citation type="submission" date="2021-01" db="EMBL/GenBank/DDBJ databases">
        <title>WGS of actinomycetes isolated from Thailand.</title>
        <authorList>
            <person name="Thawai C."/>
        </authorList>
    </citation>
    <scope>NUCLEOTIDE SEQUENCE [LARGE SCALE GENOMIC DNA]</scope>
    <source>
        <strain evidence="9 10">CA3R110</strain>
    </source>
</reference>
<dbReference type="PANTHER" id="PTHR30193:SF37">
    <property type="entry name" value="INNER MEMBRANE ABC TRANSPORTER PERMEASE PROTEIN YCJO"/>
    <property type="match status" value="1"/>
</dbReference>
<accession>A0ABS1Q593</accession>
<dbReference type="CDD" id="cd06261">
    <property type="entry name" value="TM_PBP2"/>
    <property type="match status" value="1"/>
</dbReference>
<comment type="subcellular location">
    <subcellularLocation>
        <location evidence="1 7">Cell membrane</location>
        <topology evidence="1 7">Multi-pass membrane protein</topology>
    </subcellularLocation>
</comment>
<dbReference type="Proteomes" id="UP000621510">
    <property type="component" value="Unassembled WGS sequence"/>
</dbReference>
<evidence type="ECO:0000256" key="1">
    <source>
        <dbReference type="ARBA" id="ARBA00004651"/>
    </source>
</evidence>
<gene>
    <name evidence="9" type="ORF">JK364_47255</name>
</gene>
<evidence type="ECO:0000256" key="6">
    <source>
        <dbReference type="ARBA" id="ARBA00023136"/>
    </source>
</evidence>
<keyword evidence="3" id="KW-1003">Cell membrane</keyword>
<dbReference type="Pfam" id="PF00528">
    <property type="entry name" value="BPD_transp_1"/>
    <property type="match status" value="1"/>
</dbReference>
<evidence type="ECO:0000256" key="5">
    <source>
        <dbReference type="ARBA" id="ARBA00022989"/>
    </source>
</evidence>